<gene>
    <name evidence="1" type="ORF">KIN20_022082</name>
</gene>
<evidence type="ECO:0000313" key="2">
    <source>
        <dbReference type="Proteomes" id="UP001196413"/>
    </source>
</evidence>
<keyword evidence="2" id="KW-1185">Reference proteome</keyword>
<dbReference type="AlphaFoldDB" id="A0AAD5MUZ8"/>
<accession>A0AAD5MUZ8</accession>
<protein>
    <submittedName>
        <fullName evidence="1">Uncharacterized protein</fullName>
    </submittedName>
</protein>
<name>A0AAD5MUZ8_PARTN</name>
<proteinExistence type="predicted"/>
<organism evidence="1 2">
    <name type="scientific">Parelaphostrongylus tenuis</name>
    <name type="common">Meningeal worm</name>
    <dbReference type="NCBI Taxonomy" id="148309"/>
    <lineage>
        <taxon>Eukaryota</taxon>
        <taxon>Metazoa</taxon>
        <taxon>Ecdysozoa</taxon>
        <taxon>Nematoda</taxon>
        <taxon>Chromadorea</taxon>
        <taxon>Rhabditida</taxon>
        <taxon>Rhabditina</taxon>
        <taxon>Rhabditomorpha</taxon>
        <taxon>Strongyloidea</taxon>
        <taxon>Metastrongylidae</taxon>
        <taxon>Parelaphostrongylus</taxon>
    </lineage>
</organism>
<comment type="caution">
    <text evidence="1">The sequence shown here is derived from an EMBL/GenBank/DDBJ whole genome shotgun (WGS) entry which is preliminary data.</text>
</comment>
<evidence type="ECO:0000313" key="1">
    <source>
        <dbReference type="EMBL" id="KAJ1362508.1"/>
    </source>
</evidence>
<sequence length="130" mass="15761">MQIERGRRSNHRMRIKTQHSVEHEHDEFMTLDFIQQNGPQYLSIDYYETYLEMLDVRSRFLSCLIGSACHWDVGRYASVTVARHAVDNQLLEQLHIKCEKPIDLFKLYTIDFWELIVEQAFFYEDYMIYK</sequence>
<dbReference type="EMBL" id="JAHQIW010004459">
    <property type="protein sequence ID" value="KAJ1362508.1"/>
    <property type="molecule type" value="Genomic_DNA"/>
</dbReference>
<reference evidence="1" key="1">
    <citation type="submission" date="2021-06" db="EMBL/GenBank/DDBJ databases">
        <title>Parelaphostrongylus tenuis whole genome reference sequence.</title>
        <authorList>
            <person name="Garwood T.J."/>
            <person name="Larsen P.A."/>
            <person name="Fountain-Jones N.M."/>
            <person name="Garbe J.R."/>
            <person name="Macchietto M.G."/>
            <person name="Kania S.A."/>
            <person name="Gerhold R.W."/>
            <person name="Richards J.E."/>
            <person name="Wolf T.M."/>
        </authorList>
    </citation>
    <scope>NUCLEOTIDE SEQUENCE</scope>
    <source>
        <strain evidence="1">MNPRO001-30</strain>
        <tissue evidence="1">Meninges</tissue>
    </source>
</reference>
<dbReference type="Proteomes" id="UP001196413">
    <property type="component" value="Unassembled WGS sequence"/>
</dbReference>